<dbReference type="AlphaFoldDB" id="A0A5N5TNN4"/>
<organism evidence="2 3">
    <name type="scientific">Armadillidium nasatum</name>
    <dbReference type="NCBI Taxonomy" id="96803"/>
    <lineage>
        <taxon>Eukaryota</taxon>
        <taxon>Metazoa</taxon>
        <taxon>Ecdysozoa</taxon>
        <taxon>Arthropoda</taxon>
        <taxon>Crustacea</taxon>
        <taxon>Multicrustacea</taxon>
        <taxon>Malacostraca</taxon>
        <taxon>Eumalacostraca</taxon>
        <taxon>Peracarida</taxon>
        <taxon>Isopoda</taxon>
        <taxon>Oniscidea</taxon>
        <taxon>Crinocheta</taxon>
        <taxon>Armadillidiidae</taxon>
        <taxon>Armadillidium</taxon>
    </lineage>
</organism>
<dbReference type="EMBL" id="SEYY01000214">
    <property type="protein sequence ID" value="KAB7507794.1"/>
    <property type="molecule type" value="Genomic_DNA"/>
</dbReference>
<comment type="caution">
    <text evidence="2">The sequence shown here is derived from an EMBL/GenBank/DDBJ whole genome shotgun (WGS) entry which is preliminary data.</text>
</comment>
<protein>
    <submittedName>
        <fullName evidence="2">Uncharacterized protein</fullName>
    </submittedName>
</protein>
<proteinExistence type="predicted"/>
<evidence type="ECO:0000313" key="2">
    <source>
        <dbReference type="EMBL" id="KAB7507794.1"/>
    </source>
</evidence>
<dbReference type="Proteomes" id="UP000326759">
    <property type="component" value="Unassembled WGS sequence"/>
</dbReference>
<keyword evidence="1" id="KW-0812">Transmembrane</keyword>
<keyword evidence="1" id="KW-0472">Membrane</keyword>
<accession>A0A5N5TNN4</accession>
<feature type="transmembrane region" description="Helical" evidence="1">
    <location>
        <begin position="27"/>
        <end position="49"/>
    </location>
</feature>
<reference evidence="2 3" key="1">
    <citation type="journal article" date="2019" name="PLoS Biol.">
        <title>Sex chromosomes control vertical transmission of feminizing Wolbachia symbionts in an isopod.</title>
        <authorList>
            <person name="Becking T."/>
            <person name="Chebbi M.A."/>
            <person name="Giraud I."/>
            <person name="Moumen B."/>
            <person name="Laverre T."/>
            <person name="Caubet Y."/>
            <person name="Peccoud J."/>
            <person name="Gilbert C."/>
            <person name="Cordaux R."/>
        </authorList>
    </citation>
    <scope>NUCLEOTIDE SEQUENCE [LARGE SCALE GENOMIC DNA]</scope>
    <source>
        <strain evidence="2">ANa2</strain>
        <tissue evidence="2">Whole body excluding digestive tract and cuticle</tissue>
    </source>
</reference>
<evidence type="ECO:0000313" key="3">
    <source>
        <dbReference type="Proteomes" id="UP000326759"/>
    </source>
</evidence>
<keyword evidence="3" id="KW-1185">Reference proteome</keyword>
<sequence>MEPWWNNLHFLRLQCAPSPVTRDIWNVIFLFIFCSGMFYNPFGSFQIIAKGDSYKLQSFTIPTSVDIPLPAVGLSSDVSTEFVFQSRGFAMEEKIACTERMSIAQKLVTIFAWSFSHNGSQFTLYLSIIFQYCCMISKIN</sequence>
<evidence type="ECO:0000256" key="1">
    <source>
        <dbReference type="SAM" id="Phobius"/>
    </source>
</evidence>
<keyword evidence="1" id="KW-1133">Transmembrane helix</keyword>
<name>A0A5N5TNN4_9CRUS</name>
<gene>
    <name evidence="2" type="ORF">Anas_04385</name>
</gene>